<name>A0A0A7PII9_9SPHN</name>
<organism evidence="1 2">
    <name type="scientific">Sphingopyxis fribergensis</name>
    <dbReference type="NCBI Taxonomy" id="1515612"/>
    <lineage>
        <taxon>Bacteria</taxon>
        <taxon>Pseudomonadati</taxon>
        <taxon>Pseudomonadota</taxon>
        <taxon>Alphaproteobacteria</taxon>
        <taxon>Sphingomonadales</taxon>
        <taxon>Sphingomonadaceae</taxon>
        <taxon>Sphingopyxis</taxon>
    </lineage>
</organism>
<dbReference type="EMBL" id="CP009122">
    <property type="protein sequence ID" value="AJA09784.1"/>
    <property type="molecule type" value="Genomic_DNA"/>
</dbReference>
<dbReference type="RefSeq" id="WP_148309136.1">
    <property type="nucleotide sequence ID" value="NZ_CP009122.1"/>
</dbReference>
<dbReference type="AlphaFoldDB" id="A0A0A7PII9"/>
<proteinExistence type="predicted"/>
<evidence type="ECO:0000313" key="2">
    <source>
        <dbReference type="Proteomes" id="UP000030907"/>
    </source>
</evidence>
<dbReference type="HOGENOM" id="CLU_1119599_0_0_5"/>
<reference evidence="1 2" key="1">
    <citation type="journal article" date="2015" name="Int. J. Syst. Evol. Microbiol.">
        <title>Description of Sphingopyxis fribergensis sp. nov. - a soil bacterium with the ability to degrade styrene and phenylacetic acid.</title>
        <authorList>
            <person name="Oelschlagel M."/>
            <person name="Ruckert C."/>
            <person name="Kalinowski J."/>
            <person name="Schmidt G."/>
            <person name="Schlomann M."/>
            <person name="Tischler D."/>
        </authorList>
    </citation>
    <scope>NUCLEOTIDE SEQUENCE [LARGE SCALE GENOMIC DNA]</scope>
    <source>
        <strain evidence="1 2">Kp5.2</strain>
    </source>
</reference>
<keyword evidence="2" id="KW-1185">Reference proteome</keyword>
<protein>
    <submittedName>
        <fullName evidence="1">Putative secreted protein</fullName>
    </submittedName>
</protein>
<dbReference type="OrthoDB" id="7199813at2"/>
<evidence type="ECO:0000313" key="1">
    <source>
        <dbReference type="EMBL" id="AJA09784.1"/>
    </source>
</evidence>
<dbReference type="STRING" id="1515612.SKP52_14500"/>
<dbReference type="KEGG" id="sphk:SKP52_14500"/>
<accession>A0A0A7PII9</accession>
<dbReference type="Proteomes" id="UP000030907">
    <property type="component" value="Chromosome"/>
</dbReference>
<sequence length="248" mass="26195">MALALVLAAAATPILSCPGGTIETKCTAAEVTAKIALTRARVTNIAQKCLYDFGGKCTVEASGRINGSDPGTSLLWQKMLLLPRDGPQARMLVLLSQDKAGKATLAGFTESSGSIGTPDLVVDGDKRRLIHVGGTLAGSGAGNADALFVSDAAPPKWRRVDLSDWAEQGGKLLPTGYWLRGPAQFAFDEMFASAPVAREGDGECCPRGGNAFYDLDIQSDRLVLTRLRFQPMQPLGRDIEVTAGTLED</sequence>
<gene>
    <name evidence="1" type="ORF">SKP52_14500</name>
</gene>